<accession>A0ABV0JZF7</accession>
<name>A0ABV0JZF7_9CYAN</name>
<dbReference type="Proteomes" id="UP001482513">
    <property type="component" value="Unassembled WGS sequence"/>
</dbReference>
<protein>
    <submittedName>
        <fullName evidence="2">Type V CRISPR-associated protein Cas12k</fullName>
    </submittedName>
</protein>
<feature type="region of interest" description="Disordered" evidence="1">
    <location>
        <begin position="406"/>
        <end position="436"/>
    </location>
</feature>
<organism evidence="2 3">
    <name type="scientific">Leptolyngbya subtilissima DQ-A4</name>
    <dbReference type="NCBI Taxonomy" id="2933933"/>
    <lineage>
        <taxon>Bacteria</taxon>
        <taxon>Bacillati</taxon>
        <taxon>Cyanobacteriota</taxon>
        <taxon>Cyanophyceae</taxon>
        <taxon>Leptolyngbyales</taxon>
        <taxon>Leptolyngbyaceae</taxon>
        <taxon>Leptolyngbya group</taxon>
        <taxon>Leptolyngbya</taxon>
    </lineage>
</organism>
<comment type="caution">
    <text evidence="2">The sequence shown here is derived from an EMBL/GenBank/DDBJ whole genome shotgun (WGS) entry which is preliminary data.</text>
</comment>
<gene>
    <name evidence="2" type="primary">cas12k</name>
    <name evidence="2" type="ORF">NC992_03395</name>
</gene>
<dbReference type="InterPro" id="IPR049868">
    <property type="entry name" value="V_Cas12k"/>
</dbReference>
<evidence type="ECO:0000256" key="1">
    <source>
        <dbReference type="SAM" id="MobiDB-lite"/>
    </source>
</evidence>
<evidence type="ECO:0000313" key="3">
    <source>
        <dbReference type="Proteomes" id="UP001482513"/>
    </source>
</evidence>
<dbReference type="RefSeq" id="WP_190699393.1">
    <property type="nucleotide sequence ID" value="NZ_JAMPKX010000001.1"/>
</dbReference>
<sequence>MSIITIQCRLTASETTRRYLWELMANFNTPLVTELMQVIQHHDDFTTWRQRRELPMQVVRNLCTLLRLDERFSGQPGRFYSSAAMMVTYTYDAWFALQASRQQRLDGLKRWLGILKSDADMLELCGLDWDSFQSSAREILQSVTDQLQADQPKPSPSHKGSQQRREQSDKIVSKRQLANRLFQLYDESSSLLIRCVVVHVLKHGCAVSEKPEKPERYQRMLLSKQKAAKRLEEQLTSSLPKGRDLTDETFLKALELLTYQIPDSAEELAQWKAQLLRNPNPLPYPILYGSNNDLTWFIEERPRGKAKPPKQQICVKFNGLGKHVFRVQCDRRQHHHFQRFVQDWDVYKRGKGLISGSLLLLRTASLLWKPANQSSHQPTGHPWEDNYLYLHCQIDTQLLTQEGIEQKRQKKLKSTQNPDLSPPDPTSKVAKQRQGNVNRLQSIEQYPISLPSRESYQGQSHLILGVSFALRHPVTLAVVDLQSKQALYYRSTRQLLKTTDAKTDQSHLLRRRKIQQQRHGHERHKALKQDHYAPYQEANLGTYLNQVLAKRVVDAAYRAQASAIALPETKGLRDKLEAQLRARAAIKIVGSAAAQKRYARAASLRLHHWSYNQLTEQIKSKAAKLGIPVEVVPTLVGDSPQETARDVALFAYYRRQAAVKPN</sequence>
<dbReference type="EMBL" id="JAMPKX010000001">
    <property type="protein sequence ID" value="MEP0945909.1"/>
    <property type="molecule type" value="Genomic_DNA"/>
</dbReference>
<keyword evidence="3" id="KW-1185">Reference proteome</keyword>
<evidence type="ECO:0000313" key="2">
    <source>
        <dbReference type="EMBL" id="MEP0945909.1"/>
    </source>
</evidence>
<proteinExistence type="predicted"/>
<feature type="region of interest" description="Disordered" evidence="1">
    <location>
        <begin position="146"/>
        <end position="171"/>
    </location>
</feature>
<dbReference type="NCBIfam" id="NF038191">
    <property type="entry name" value="V_Cas12k"/>
    <property type="match status" value="1"/>
</dbReference>
<reference evidence="2 3" key="1">
    <citation type="submission" date="2022-04" db="EMBL/GenBank/DDBJ databases">
        <title>Positive selection, recombination, and allopatry shape intraspecific diversity of widespread and dominant cyanobacteria.</title>
        <authorList>
            <person name="Wei J."/>
            <person name="Shu W."/>
            <person name="Hu C."/>
        </authorList>
    </citation>
    <scope>NUCLEOTIDE SEQUENCE [LARGE SCALE GENOMIC DNA]</scope>
    <source>
        <strain evidence="2 3">DQ-A4</strain>
    </source>
</reference>